<dbReference type="Pfam" id="PF05193">
    <property type="entry name" value="Peptidase_M16_C"/>
    <property type="match status" value="2"/>
</dbReference>
<dbReference type="Pfam" id="PF00675">
    <property type="entry name" value="Peptidase_M16"/>
    <property type="match status" value="1"/>
</dbReference>
<dbReference type="InterPro" id="IPR011765">
    <property type="entry name" value="Pept_M16_N"/>
</dbReference>
<evidence type="ECO:0000256" key="1">
    <source>
        <dbReference type="ARBA" id="ARBA00001947"/>
    </source>
</evidence>
<organism evidence="12 13">
    <name type="scientific">Vibrio atlanticus</name>
    <dbReference type="NCBI Taxonomy" id="693153"/>
    <lineage>
        <taxon>Bacteria</taxon>
        <taxon>Pseudomonadati</taxon>
        <taxon>Pseudomonadota</taxon>
        <taxon>Gammaproteobacteria</taxon>
        <taxon>Vibrionales</taxon>
        <taxon>Vibrionaceae</taxon>
        <taxon>Vibrio</taxon>
    </lineage>
</organism>
<feature type="chain" id="PRO_5046278786" evidence="9">
    <location>
        <begin position="24"/>
        <end position="932"/>
    </location>
</feature>
<evidence type="ECO:0000313" key="12">
    <source>
        <dbReference type="EMBL" id="MEZ8053144.1"/>
    </source>
</evidence>
<name>A0ABV4KL26_9VIBR</name>
<keyword evidence="9" id="KW-0732">Signal</keyword>
<dbReference type="PROSITE" id="PS51257">
    <property type="entry name" value="PROKAR_LIPOPROTEIN"/>
    <property type="match status" value="1"/>
</dbReference>
<evidence type="ECO:0000256" key="5">
    <source>
        <dbReference type="ARBA" id="ARBA00022801"/>
    </source>
</evidence>
<dbReference type="SUPFAM" id="SSF63411">
    <property type="entry name" value="LuxS/MPP-like metallohydrolase"/>
    <property type="match status" value="3"/>
</dbReference>
<feature type="domain" description="Peptidase M16 C-terminal" evidence="11">
    <location>
        <begin position="679"/>
        <end position="862"/>
    </location>
</feature>
<gene>
    <name evidence="12" type="ORF">ACED57_08265</name>
</gene>
<keyword evidence="6" id="KW-0862">Zinc</keyword>
<dbReference type="PANTHER" id="PTHR43690">
    <property type="entry name" value="NARDILYSIN"/>
    <property type="match status" value="1"/>
</dbReference>
<evidence type="ECO:0000256" key="3">
    <source>
        <dbReference type="ARBA" id="ARBA00022670"/>
    </source>
</evidence>
<accession>A0ABV4KL26</accession>
<evidence type="ECO:0000256" key="9">
    <source>
        <dbReference type="SAM" id="SignalP"/>
    </source>
</evidence>
<dbReference type="PROSITE" id="PS00143">
    <property type="entry name" value="INSULINASE"/>
    <property type="match status" value="1"/>
</dbReference>
<keyword evidence="13" id="KW-1185">Reference proteome</keyword>
<keyword evidence="3" id="KW-0645">Protease</keyword>
<evidence type="ECO:0000313" key="13">
    <source>
        <dbReference type="Proteomes" id="UP001569175"/>
    </source>
</evidence>
<dbReference type="InterPro" id="IPR007863">
    <property type="entry name" value="Peptidase_M16_C"/>
</dbReference>
<reference evidence="12 13" key="1">
    <citation type="submission" date="2024-06" db="EMBL/GenBank/DDBJ databases">
        <authorList>
            <person name="Steensen K."/>
            <person name="Seneca J."/>
            <person name="Bartlau N."/>
            <person name="Yu A.X."/>
            <person name="Polz M.F."/>
        </authorList>
    </citation>
    <scope>NUCLEOTIDE SEQUENCE [LARGE SCALE GENOMIC DNA]</scope>
    <source>
        <strain evidence="12 13">1F9</strain>
    </source>
</reference>
<evidence type="ECO:0000259" key="11">
    <source>
        <dbReference type="Pfam" id="PF05193"/>
    </source>
</evidence>
<evidence type="ECO:0000256" key="6">
    <source>
        <dbReference type="ARBA" id="ARBA00022833"/>
    </source>
</evidence>
<comment type="caution">
    <text evidence="12">The sequence shown here is derived from an EMBL/GenBank/DDBJ whole genome shotgun (WGS) entry which is preliminary data.</text>
</comment>
<dbReference type="Gene3D" id="3.30.830.10">
    <property type="entry name" value="Metalloenzyme, LuxS/M16 peptidase-like"/>
    <property type="match status" value="4"/>
</dbReference>
<sequence length="932" mass="104068">MKTYYLATAVCLTLVGCSSTSKTTDTFIQPDPAWTSGQLENGFTYHVYPDHEAPVSVRLVVHAGSIQETRQQEGYAHFVEHMAFNGSKNFSQNDVIRLFEDAGASFGADINAYTSYEETVYQLDLPDNVQLQSALTWMRDIGDGLDLASSEVEKEKGVVLGEFRMARLDDKSFPEVFYDHFIEGGPYQSQDALGTKESVVNATSQTLNNFYQTWYQPQIVELVVSGDVDIETVIPLIEAKFSSWQRGETPKPVKQTVTTFNEGDYVEYTKREAPSISLTFNRGSNIIETHDQQHQRWLDETSQLLIQQRLEAVFNDAALPTQWIASDSLEMGALLYSSTSIGFPVGSREVTQQKMLSTLASLRDYGVSQAEIVGEQHYYQNLLDNIEHDWDKEDGVDHANNKASALVTGRIVQSQKDFQASMETFISNVSLEVINDNIKSILSGDYFMIIGMNKAENRAAINNSLDSLKATYSEIGTNRETGTAPLVAAAGSAFAVPSSQGDVVLVEQVSVDPYIQKWTLSNGIDMWYLRDSLANDDVGVMYMSLGGKAALEPSLYPAAEVALPTFARSGVGDLTGSELQAYLDRENIQADSFIGNTRHGVEFNIKKDGLKDTFAALYTFITAPKISPEQLEAVKQEFVQGQESFLSSPVGQFERAINQNIYRQESRHLFVNKDRVEVVSVEDISHIHQQLFGQMRHNQLVIVGDIDPSVLKPLVQQYLASIPLEKALVPDFKVAYKQPSEPRIDLAINNVNSAEYVLRVIAEPSTVTTVEKVVTSKDIFMESILERLLATRLDTYIREDLSLDYSPYTFSASADSELSNEWVVGAMIAPENVDKVEVAIDKVIADLLQGVSEEEMHAVVKQFEADFTPLEMSSIDQAWYVSRYLLHGYDIEALSQVERVARSISTEDMNDLIQRIFGENSRKVKNIMRPKA</sequence>
<dbReference type="InterPro" id="IPR050626">
    <property type="entry name" value="Peptidase_M16"/>
</dbReference>
<evidence type="ECO:0000259" key="10">
    <source>
        <dbReference type="Pfam" id="PF00675"/>
    </source>
</evidence>
<dbReference type="EMBL" id="JBGOOL010000018">
    <property type="protein sequence ID" value="MEZ8053144.1"/>
    <property type="molecule type" value="Genomic_DNA"/>
</dbReference>
<dbReference type="PANTHER" id="PTHR43690:SF17">
    <property type="entry name" value="PROTEIN YHJJ"/>
    <property type="match status" value="1"/>
</dbReference>
<keyword evidence="7" id="KW-0482">Metalloprotease</keyword>
<feature type="signal peptide" evidence="9">
    <location>
        <begin position="1"/>
        <end position="23"/>
    </location>
</feature>
<proteinExistence type="inferred from homology"/>
<dbReference type="InterPro" id="IPR001431">
    <property type="entry name" value="Pept_M16_Zn_BS"/>
</dbReference>
<comment type="similarity">
    <text evidence="2 8">Belongs to the peptidase M16 family.</text>
</comment>
<evidence type="ECO:0000256" key="8">
    <source>
        <dbReference type="RuleBase" id="RU004447"/>
    </source>
</evidence>
<protein>
    <submittedName>
        <fullName evidence="12">Insulinase family protein</fullName>
    </submittedName>
</protein>
<feature type="domain" description="Peptidase M16 N-terminal" evidence="10">
    <location>
        <begin position="53"/>
        <end position="166"/>
    </location>
</feature>
<evidence type="ECO:0000256" key="2">
    <source>
        <dbReference type="ARBA" id="ARBA00007261"/>
    </source>
</evidence>
<evidence type="ECO:0000256" key="7">
    <source>
        <dbReference type="ARBA" id="ARBA00023049"/>
    </source>
</evidence>
<keyword evidence="5" id="KW-0378">Hydrolase</keyword>
<feature type="domain" description="Peptidase M16 C-terminal" evidence="11">
    <location>
        <begin position="202"/>
        <end position="372"/>
    </location>
</feature>
<evidence type="ECO:0000256" key="4">
    <source>
        <dbReference type="ARBA" id="ARBA00022723"/>
    </source>
</evidence>
<dbReference type="Proteomes" id="UP001569175">
    <property type="component" value="Unassembled WGS sequence"/>
</dbReference>
<keyword evidence="4" id="KW-0479">Metal-binding</keyword>
<dbReference type="RefSeq" id="WP_371707531.1">
    <property type="nucleotide sequence ID" value="NZ_JBFSTR010000014.1"/>
</dbReference>
<dbReference type="InterPro" id="IPR011249">
    <property type="entry name" value="Metalloenz_LuxS/M16"/>
</dbReference>
<comment type="cofactor">
    <cofactor evidence="1">
        <name>Zn(2+)</name>
        <dbReference type="ChEBI" id="CHEBI:29105"/>
    </cofactor>
</comment>